<evidence type="ECO:0000313" key="3">
    <source>
        <dbReference type="Proteomes" id="UP000247409"/>
    </source>
</evidence>
<dbReference type="EMBL" id="NBIV01000180">
    <property type="protein sequence ID" value="PXF42024.1"/>
    <property type="molecule type" value="Genomic_DNA"/>
</dbReference>
<comment type="caution">
    <text evidence="2">The sequence shown here is derived from an EMBL/GenBank/DDBJ whole genome shotgun (WGS) entry which is preliminary data.</text>
</comment>
<proteinExistence type="predicted"/>
<feature type="domain" description="NAD(P)-binding" evidence="1">
    <location>
        <begin position="37"/>
        <end position="224"/>
    </location>
</feature>
<reference evidence="2 3" key="1">
    <citation type="journal article" date="2018" name="Mol. Biol. Evol.">
        <title>Analysis of the draft genome of the red seaweed Gracilariopsis chorda provides insights into genome size evolution in Rhodophyta.</title>
        <authorList>
            <person name="Lee J."/>
            <person name="Yang E.C."/>
            <person name="Graf L."/>
            <person name="Yang J.H."/>
            <person name="Qiu H."/>
            <person name="Zel Zion U."/>
            <person name="Chan C.X."/>
            <person name="Stephens T.G."/>
            <person name="Weber A.P.M."/>
            <person name="Boo G.H."/>
            <person name="Boo S.M."/>
            <person name="Kim K.M."/>
            <person name="Shin Y."/>
            <person name="Jung M."/>
            <person name="Lee S.J."/>
            <person name="Yim H.S."/>
            <person name="Lee J.H."/>
            <person name="Bhattacharya D."/>
            <person name="Yoon H.S."/>
        </authorList>
    </citation>
    <scope>NUCLEOTIDE SEQUENCE [LARGE SCALE GENOMIC DNA]</scope>
    <source>
        <strain evidence="2 3">SKKU-2015</strain>
        <tissue evidence="2">Whole body</tissue>
    </source>
</reference>
<protein>
    <recommendedName>
        <fullName evidence="1">NAD(P)-binding domain-containing protein</fullName>
    </recommendedName>
</protein>
<evidence type="ECO:0000259" key="1">
    <source>
        <dbReference type="Pfam" id="PF13460"/>
    </source>
</evidence>
<name>A0A2V3IIV1_9FLOR</name>
<accession>A0A2V3IIV1</accession>
<sequence>MVSAFLVCNPLPACFRVACPRVSLRTPLVCSQAGVLGATGGLGSVVVHRLLDDAGNPTSKISSVKAFVRDPERAKSSLPCDSSALSLTKLPPVDDVVGLREAFRGVSYLVVCVGTTAFPTRAWRNGNTPSAIDDFAVSQWMKALDAQAIRRIVYVSSIGVLRRLSFPYFILNAYGVLDAKLKGESHVVEAARRLSCAYAILRPGRLVGAPHTNIGALRKAVNLGELNVRCEKGDCVNGSVSRATTAAITAISLVWDTSKNLDICFVNTKGEAPSQERLEEKVRACEVVATRNVDL</sequence>
<dbReference type="OrthoDB" id="4265at2759"/>
<keyword evidence="3" id="KW-1185">Reference proteome</keyword>
<dbReference type="STRING" id="448386.A0A2V3IIV1"/>
<dbReference type="PANTHER" id="PTHR15020:SF50">
    <property type="entry name" value="UPF0659 PROTEIN YMR090W"/>
    <property type="match status" value="1"/>
</dbReference>
<dbReference type="InterPro" id="IPR036291">
    <property type="entry name" value="NAD(P)-bd_dom_sf"/>
</dbReference>
<dbReference type="PANTHER" id="PTHR15020">
    <property type="entry name" value="FLAVIN REDUCTASE-RELATED"/>
    <property type="match status" value="1"/>
</dbReference>
<dbReference type="InterPro" id="IPR016040">
    <property type="entry name" value="NAD(P)-bd_dom"/>
</dbReference>
<dbReference type="Proteomes" id="UP000247409">
    <property type="component" value="Unassembled WGS sequence"/>
</dbReference>
<dbReference type="Pfam" id="PF13460">
    <property type="entry name" value="NAD_binding_10"/>
    <property type="match status" value="1"/>
</dbReference>
<gene>
    <name evidence="2" type="ORF">BWQ96_08274</name>
</gene>
<evidence type="ECO:0000313" key="2">
    <source>
        <dbReference type="EMBL" id="PXF42024.1"/>
    </source>
</evidence>
<dbReference type="AlphaFoldDB" id="A0A2V3IIV1"/>
<organism evidence="2 3">
    <name type="scientific">Gracilariopsis chorda</name>
    <dbReference type="NCBI Taxonomy" id="448386"/>
    <lineage>
        <taxon>Eukaryota</taxon>
        <taxon>Rhodophyta</taxon>
        <taxon>Florideophyceae</taxon>
        <taxon>Rhodymeniophycidae</taxon>
        <taxon>Gracilariales</taxon>
        <taxon>Gracilariaceae</taxon>
        <taxon>Gracilariopsis</taxon>
    </lineage>
</organism>
<dbReference type="Gene3D" id="3.40.50.720">
    <property type="entry name" value="NAD(P)-binding Rossmann-like Domain"/>
    <property type="match status" value="1"/>
</dbReference>
<dbReference type="SUPFAM" id="SSF51735">
    <property type="entry name" value="NAD(P)-binding Rossmann-fold domains"/>
    <property type="match status" value="1"/>
</dbReference>